<proteinExistence type="predicted"/>
<reference evidence="2 3" key="1">
    <citation type="submission" date="2017-12" db="EMBL/GenBank/DDBJ databases">
        <title>Genome Sequence of a Multidrug-Resistant Candida haemulonii Isolate from a Patient with Chronic Leg Ulcers in Israel.</title>
        <authorList>
            <person name="Chow N.A."/>
            <person name="Gade L."/>
            <person name="Batra D."/>
            <person name="Rowe L.A."/>
            <person name="Ben-Ami R."/>
            <person name="Loparev V.N."/>
            <person name="Litvintseva A.P."/>
        </authorList>
    </citation>
    <scope>NUCLEOTIDE SEQUENCE [LARGE SCALE GENOMIC DNA]</scope>
    <source>
        <strain evidence="2 3">B11899</strain>
    </source>
</reference>
<gene>
    <name evidence="2" type="ORF">CXQ85_004872</name>
</gene>
<dbReference type="VEuPathDB" id="FungiDB:CXQ85_004872"/>
<evidence type="ECO:0000313" key="2">
    <source>
        <dbReference type="EMBL" id="PVH22202.1"/>
    </source>
</evidence>
<dbReference type="Proteomes" id="UP000244309">
    <property type="component" value="Unassembled WGS sequence"/>
</dbReference>
<sequence>MNSLSLPRKMTEENNSNSGDENNGDDKGALDRFLLMVKKRLTSMRNKSSKDQGPKLPTVNPENSSNSASRSQINASMVQNESKKLDSKDDGQESEGSIRDFDPFSERIGDESGSESEVGSPEFPLRKQKHKTLTVPKDGDKFWEDLPEGTLDSLFSQDALWTSLASTSNKYHVFG</sequence>
<dbReference type="RefSeq" id="XP_025343142.1">
    <property type="nucleotide sequence ID" value="XM_025488480.1"/>
</dbReference>
<name>A0A2V1AWL8_9ASCO</name>
<evidence type="ECO:0000256" key="1">
    <source>
        <dbReference type="SAM" id="MobiDB-lite"/>
    </source>
</evidence>
<feature type="region of interest" description="Disordered" evidence="1">
    <location>
        <begin position="1"/>
        <end position="131"/>
    </location>
</feature>
<organism evidence="2 3">
    <name type="scientific">Candidozyma haemuli</name>
    <dbReference type="NCBI Taxonomy" id="45357"/>
    <lineage>
        <taxon>Eukaryota</taxon>
        <taxon>Fungi</taxon>
        <taxon>Dikarya</taxon>
        <taxon>Ascomycota</taxon>
        <taxon>Saccharomycotina</taxon>
        <taxon>Pichiomycetes</taxon>
        <taxon>Metschnikowiaceae</taxon>
        <taxon>Candidozyma</taxon>
    </lineage>
</organism>
<dbReference type="EMBL" id="PKFO01000006">
    <property type="protein sequence ID" value="PVH22202.1"/>
    <property type="molecule type" value="Genomic_DNA"/>
</dbReference>
<feature type="compositionally biased region" description="Polar residues" evidence="1">
    <location>
        <begin position="60"/>
        <end position="80"/>
    </location>
</feature>
<keyword evidence="3" id="KW-1185">Reference proteome</keyword>
<protein>
    <submittedName>
        <fullName evidence="2">Uncharacterized protein</fullName>
    </submittedName>
</protein>
<accession>A0A2V1AWL8</accession>
<dbReference type="GeneID" id="37010202"/>
<dbReference type="AlphaFoldDB" id="A0A2V1AWL8"/>
<feature type="compositionally biased region" description="Basic and acidic residues" evidence="1">
    <location>
        <begin position="81"/>
        <end position="110"/>
    </location>
</feature>
<evidence type="ECO:0000313" key="3">
    <source>
        <dbReference type="Proteomes" id="UP000244309"/>
    </source>
</evidence>
<comment type="caution">
    <text evidence="2">The sequence shown here is derived from an EMBL/GenBank/DDBJ whole genome shotgun (WGS) entry which is preliminary data.</text>
</comment>